<dbReference type="InterPro" id="IPR036291">
    <property type="entry name" value="NAD(P)-bd_dom_sf"/>
</dbReference>
<dbReference type="Pfam" id="PF21073">
    <property type="entry name" value="GDH_HM1"/>
    <property type="match status" value="1"/>
</dbReference>
<evidence type="ECO:0000259" key="3">
    <source>
        <dbReference type="Pfam" id="PF21074"/>
    </source>
</evidence>
<dbReference type="Proteomes" id="UP000253769">
    <property type="component" value="Unassembled WGS sequence"/>
</dbReference>
<name>A0A369WVD2_9GAMM</name>
<dbReference type="InterPro" id="IPR049059">
    <property type="entry name" value="NAD_Glu_DH_HM1"/>
</dbReference>
<dbReference type="Pfam" id="PF21078">
    <property type="entry name" value="GDH_HM3"/>
    <property type="match status" value="1"/>
</dbReference>
<feature type="domain" description="NAD-glutamate dehydrogenase catalytic" evidence="2">
    <location>
        <begin position="730"/>
        <end position="1221"/>
    </location>
</feature>
<dbReference type="InterPro" id="IPR024727">
    <property type="entry name" value="NAD_Glu_DH_N_ACT1"/>
</dbReference>
<dbReference type="PANTHER" id="PTHR43403:SF1">
    <property type="entry name" value="NAD-SPECIFIC GLUTAMATE DEHYDROGENASE"/>
    <property type="match status" value="1"/>
</dbReference>
<dbReference type="Pfam" id="PF21075">
    <property type="entry name" value="GDH_ACT1"/>
    <property type="match status" value="1"/>
</dbReference>
<dbReference type="SUPFAM" id="SSF53223">
    <property type="entry name" value="Aminoacid dehydrogenase-like, N-terminal domain"/>
    <property type="match status" value="1"/>
</dbReference>
<evidence type="ECO:0000259" key="2">
    <source>
        <dbReference type="Pfam" id="PF05088"/>
    </source>
</evidence>
<dbReference type="SUPFAM" id="SSF51735">
    <property type="entry name" value="NAD(P)-binding Rossmann-fold domains"/>
    <property type="match status" value="1"/>
</dbReference>
<dbReference type="InterPro" id="IPR049064">
    <property type="entry name" value="NAD_Glu_DH_ACT3"/>
</dbReference>
<dbReference type="PANTHER" id="PTHR43403">
    <property type="entry name" value="NAD-SPECIFIC GLUTAMATE DEHYDROGENASE"/>
    <property type="match status" value="1"/>
</dbReference>
<dbReference type="EMBL" id="QQOH01000001">
    <property type="protein sequence ID" value="RDE24496.1"/>
    <property type="molecule type" value="Genomic_DNA"/>
</dbReference>
<keyword evidence="1" id="KW-0560">Oxidoreductase</keyword>
<dbReference type="Pfam" id="PF05088">
    <property type="entry name" value="Bac_GDH_CD"/>
    <property type="match status" value="1"/>
</dbReference>
<dbReference type="InterPro" id="IPR049058">
    <property type="entry name" value="NAD_Glu_DH_HM2"/>
</dbReference>
<dbReference type="InterPro" id="IPR007780">
    <property type="entry name" value="NAD_Glu_DH_bac"/>
</dbReference>
<evidence type="ECO:0000313" key="8">
    <source>
        <dbReference type="Proteomes" id="UP000253769"/>
    </source>
</evidence>
<dbReference type="GO" id="GO:0004352">
    <property type="term" value="F:glutamate dehydrogenase (NAD+) activity"/>
    <property type="evidence" value="ECO:0007669"/>
    <property type="project" value="InterPro"/>
</dbReference>
<dbReference type="InterPro" id="IPR048381">
    <property type="entry name" value="GDH_C"/>
</dbReference>
<evidence type="ECO:0000256" key="1">
    <source>
        <dbReference type="ARBA" id="ARBA00023002"/>
    </source>
</evidence>
<feature type="domain" description="NAD-specific glutamate dehydrogenase C-terminal" evidence="3">
    <location>
        <begin position="1266"/>
        <end position="1603"/>
    </location>
</feature>
<feature type="domain" description="NAD-glutamate dehydrogenase ACT2" evidence="5">
    <location>
        <begin position="403"/>
        <end position="492"/>
    </location>
</feature>
<dbReference type="GO" id="GO:0004069">
    <property type="term" value="F:L-aspartate:2-oxoglutarate aminotransferase activity"/>
    <property type="evidence" value="ECO:0007669"/>
    <property type="project" value="InterPro"/>
</dbReference>
<reference evidence="7 8" key="1">
    <citation type="submission" date="2018-07" db="EMBL/GenBank/DDBJ databases">
        <title>Motiliproteus coralliicola sp. nov., a bacterium isolated from Coral.</title>
        <authorList>
            <person name="Wang G."/>
        </authorList>
    </citation>
    <scope>NUCLEOTIDE SEQUENCE [LARGE SCALE GENOMIC DNA]</scope>
    <source>
        <strain evidence="7 8">C34</strain>
    </source>
</reference>
<evidence type="ECO:0000259" key="6">
    <source>
        <dbReference type="Pfam" id="PF21077"/>
    </source>
</evidence>
<dbReference type="Pfam" id="PF21077">
    <property type="entry name" value="GDH_ACT3"/>
    <property type="match status" value="1"/>
</dbReference>
<feature type="domain" description="NAD-glutamate dehydrogenase ACT3" evidence="6">
    <location>
        <begin position="549"/>
        <end position="625"/>
    </location>
</feature>
<dbReference type="RefSeq" id="WP_114694082.1">
    <property type="nucleotide sequence ID" value="NZ_QQOH01000001.1"/>
</dbReference>
<protein>
    <submittedName>
        <fullName evidence="7">NAD-glutamate dehydrogenase</fullName>
    </submittedName>
</protein>
<keyword evidence="8" id="KW-1185">Reference proteome</keyword>
<sequence length="1608" mass="182175">MAQGVADRYQSTLNRLQEQLTARLPAEQAEAIGHFASLLYRSVSAREIEGIPVDQLYGSILEGWYFLQQRQTGQTKVKVFNPDNEANGWASNHTIILILLDDMPFQIDSLRMEVNRRGLTLHNIQNVILTVERDNGELLSLSNFDQQSPDNESYVYLEIDRYAKPAEQRELKQSLIEVLGDVEAVTEDFDAMMAQSNALLERLDKAELPPELLQEQQAFLRWTMDNHFTFLGYEQFKLVKHKSGPVLRSQSSSRLGLCRMPWAETEARLLSEVSVRPGQATDLDELIGFAKSSTPVRVHRPVYANYILLREFDDQGMVSVEHRFLGLYTSPVYTESPRTIPVVRTKVEQVLERAELYPGSHDWKELRQILETYPRDDLFQIDAEALFESVLDILHIHERRQIRLFVRRAAYGRYYSCLVFVPRDLYNTDLRQRVQRILCEAFECEQVEFNTLLSESLLARTQFILHMGERDTGAEVDLKSLEQRVIQAARSWAEELLQALADTYGDAQGAVIHGQFKQAFPASYRDDFSPRAAVADIDRVLQLTPDHPLGMSFYRPLGGQGERFNFKLYHYGKPIPLSDVIPVMEHLGLIVQDEHPYAIQLNGNKVWLHDFGLTHSAGTPIEIESVRDIFLEAFDHIWAGDCASDSFNRLVLGASMDWREVSVLRAYAAYMKQIGITLSQHAIAGSLMAYPQISRLLIEIFNQRFNPAQLQGLEPHQIVADRIHLLESFSSALDQVPGLTEDRVLRLYNDLISATVRTNFFQLDADAKPKTTLVLKLKPRALPEVPQPAPMFELFVHSARFEGVHLRAGKIARGGLRWSDRSEDYRTEVLGLVKAQQVKNAVIVPVGAKGGFVCHRLKDGMSPQQRFEEGRSCYQGFIRGLLDVTDNAIAGTVEHPDQVRCYDEPDPYLVVAADKGTATFSDTANEIAQQYDFWLGDAFASGGSQGYDHKAMGITARGGWVAVQRHFRELNISMKEPFTVVGIGAMAGDVFGNGMLCSNQIQLVAAFSQFYIFIDPNPDPEASYAERRRLFEAVADWDQYDRDLISEGGGVFHRSAKMIAISPAMKRRFGIEADRLSANEFLCALLAAPVDLLWNGAIGTYVKSSLERHADVGDKANDNVRIDAGQLRARVVGEGGNLGMTAASRIEYSLQGGSCNGDFIDNSAGVNCSDYEVNIKIFLDEQVRAGEMTAKQRNQLLVKMTDPVAERVLRDNFQQVEAITMAQAQAHERLGEYRRYIQALEREGLLDRELESIPDEDELDRRRQLGQGLTRPELAVLISVTKGWLKQQLLDSELPDDPYVQKVMLDAFPDQMVKRFADQLQQHPLRRELISTRIANALVNHMGCSFVHRMRSTTAASVEEIVRAYILARDIYDLTGLWQQIDALEAIEVRREVQLRMLLELQRMIRRAARWLLRNRHPLLLDQGDLDQLQPLLQQLAENMGDWLLGSPAQAWKDRFYFYSQAGVPEPLARQIAGTTMLYAALGMNEISDERVGLKQVAAVYCLLGERLDLFWLSRTIDSLSVINHWQASARETLRDDLELQTRRLGLALIPYLLDQPDADAGFEAWVGQHELMVTQWLSMLAELKNSDRQDYAIYTVAIKRLSEIAAA</sequence>
<comment type="caution">
    <text evidence="7">The sequence shown here is derived from an EMBL/GenBank/DDBJ whole genome shotgun (WGS) entry which is preliminary data.</text>
</comment>
<feature type="domain" description="NAD-glutamate dehydrogenase N-terminal ACT1" evidence="4">
    <location>
        <begin position="35"/>
        <end position="175"/>
    </location>
</feature>
<evidence type="ECO:0000259" key="5">
    <source>
        <dbReference type="Pfam" id="PF21076"/>
    </source>
</evidence>
<dbReference type="Pfam" id="PF21079">
    <property type="entry name" value="GDH_HM2"/>
    <property type="match status" value="1"/>
</dbReference>
<proteinExistence type="predicted"/>
<organism evidence="7 8">
    <name type="scientific">Motiliproteus coralliicola</name>
    <dbReference type="NCBI Taxonomy" id="2283196"/>
    <lineage>
        <taxon>Bacteria</taxon>
        <taxon>Pseudomonadati</taxon>
        <taxon>Pseudomonadota</taxon>
        <taxon>Gammaproteobacteria</taxon>
        <taxon>Oceanospirillales</taxon>
        <taxon>Oceanospirillaceae</taxon>
        <taxon>Motiliproteus</taxon>
    </lineage>
</organism>
<accession>A0A369WVD2</accession>
<dbReference type="OrthoDB" id="9758052at2"/>
<dbReference type="PIRSF" id="PIRSF036761">
    <property type="entry name" value="GDH_Mll4104"/>
    <property type="match status" value="1"/>
</dbReference>
<dbReference type="Pfam" id="PF21076">
    <property type="entry name" value="GDH_ACT2"/>
    <property type="match status" value="1"/>
</dbReference>
<evidence type="ECO:0000313" key="7">
    <source>
        <dbReference type="EMBL" id="RDE24496.1"/>
    </source>
</evidence>
<dbReference type="Pfam" id="PF21074">
    <property type="entry name" value="GDH_C"/>
    <property type="match status" value="1"/>
</dbReference>
<dbReference type="GO" id="GO:0006538">
    <property type="term" value="P:L-glutamate catabolic process"/>
    <property type="evidence" value="ECO:0007669"/>
    <property type="project" value="InterPro"/>
</dbReference>
<dbReference type="InterPro" id="IPR046346">
    <property type="entry name" value="Aminoacid_DH-like_N_sf"/>
</dbReference>
<dbReference type="InterPro" id="IPR028971">
    <property type="entry name" value="NAD-GDH_cat"/>
</dbReference>
<dbReference type="InterPro" id="IPR049056">
    <property type="entry name" value="NAD_Glu_DH_HM3"/>
</dbReference>
<gene>
    <name evidence="7" type="ORF">DV711_02590</name>
</gene>
<evidence type="ECO:0000259" key="4">
    <source>
        <dbReference type="Pfam" id="PF21075"/>
    </source>
</evidence>
<dbReference type="InterPro" id="IPR049062">
    <property type="entry name" value="NAD_Glu_DH_ACT2"/>
</dbReference>